<dbReference type="GO" id="GO:0003723">
    <property type="term" value="F:RNA binding"/>
    <property type="evidence" value="ECO:0007669"/>
    <property type="project" value="InterPro"/>
</dbReference>
<evidence type="ECO:0000313" key="4">
    <source>
        <dbReference type="Proteomes" id="UP000746751"/>
    </source>
</evidence>
<keyword evidence="1" id="KW-0677">Repeat</keyword>
<dbReference type="GO" id="GO:0006355">
    <property type="term" value="P:regulation of DNA-templated transcription"/>
    <property type="evidence" value="ECO:0007669"/>
    <property type="project" value="InterPro"/>
</dbReference>
<feature type="domain" description="PRD" evidence="2">
    <location>
        <begin position="60"/>
        <end position="165"/>
    </location>
</feature>
<organism evidence="3 4">
    <name type="scientific">Collinsella ihumii</name>
    <dbReference type="NCBI Taxonomy" id="1720204"/>
    <lineage>
        <taxon>Bacteria</taxon>
        <taxon>Bacillati</taxon>
        <taxon>Actinomycetota</taxon>
        <taxon>Coriobacteriia</taxon>
        <taxon>Coriobacteriales</taxon>
        <taxon>Coriobacteriaceae</taxon>
        <taxon>Collinsella</taxon>
    </lineage>
</organism>
<gene>
    <name evidence="3" type="ORF">K8U80_05265</name>
</gene>
<evidence type="ECO:0000313" key="3">
    <source>
        <dbReference type="EMBL" id="HJG30788.1"/>
    </source>
</evidence>
<dbReference type="SMART" id="SM01061">
    <property type="entry name" value="CAT_RBD"/>
    <property type="match status" value="1"/>
</dbReference>
<dbReference type="Pfam" id="PF00874">
    <property type="entry name" value="PRD"/>
    <property type="match status" value="2"/>
</dbReference>
<name>A0A921IRR1_9ACTN</name>
<dbReference type="InterPro" id="IPR004341">
    <property type="entry name" value="CAT_RNA-bd_dom"/>
</dbReference>
<dbReference type="InterPro" id="IPR036634">
    <property type="entry name" value="PRD_sf"/>
</dbReference>
<comment type="caution">
    <text evidence="3">The sequence shown here is derived from an EMBL/GenBank/DDBJ whole genome shotgun (WGS) entry which is preliminary data.</text>
</comment>
<dbReference type="PANTHER" id="PTHR30185:SF15">
    <property type="entry name" value="CRYPTIC BETA-GLUCOSIDE BGL OPERON ANTITERMINATOR"/>
    <property type="match status" value="1"/>
</dbReference>
<accession>A0A921IRR1</accession>
<dbReference type="SUPFAM" id="SSF63520">
    <property type="entry name" value="PTS-regulatory domain, PRD"/>
    <property type="match status" value="2"/>
</dbReference>
<protein>
    <submittedName>
        <fullName evidence="3">PRD domain-containing protein</fullName>
    </submittedName>
</protein>
<dbReference type="InterPro" id="IPR050661">
    <property type="entry name" value="BglG_antiterminators"/>
</dbReference>
<reference evidence="3" key="2">
    <citation type="submission" date="2021-09" db="EMBL/GenBank/DDBJ databases">
        <authorList>
            <person name="Gilroy R."/>
        </authorList>
    </citation>
    <scope>NUCLEOTIDE SEQUENCE</scope>
    <source>
        <strain evidence="3">ChiGjej2B2-7701</strain>
    </source>
</reference>
<dbReference type="PROSITE" id="PS51372">
    <property type="entry name" value="PRD_2"/>
    <property type="match status" value="2"/>
</dbReference>
<dbReference type="InterPro" id="IPR036650">
    <property type="entry name" value="CAT_RNA-bd_dom_sf"/>
</dbReference>
<dbReference type="AlphaFoldDB" id="A0A921IRR1"/>
<proteinExistence type="predicted"/>
<feature type="domain" description="PRD" evidence="2">
    <location>
        <begin position="168"/>
        <end position="278"/>
    </location>
</feature>
<evidence type="ECO:0000256" key="1">
    <source>
        <dbReference type="ARBA" id="ARBA00022737"/>
    </source>
</evidence>
<dbReference type="EMBL" id="DYVF01000037">
    <property type="protein sequence ID" value="HJG30788.1"/>
    <property type="molecule type" value="Genomic_DNA"/>
</dbReference>
<dbReference type="Proteomes" id="UP000746751">
    <property type="component" value="Unassembled WGS sequence"/>
</dbReference>
<dbReference type="SUPFAM" id="SSF50151">
    <property type="entry name" value="SacY-like RNA-binding domain"/>
    <property type="match status" value="1"/>
</dbReference>
<reference evidence="3" key="1">
    <citation type="journal article" date="2021" name="PeerJ">
        <title>Extensive microbial diversity within the chicken gut microbiome revealed by metagenomics and culture.</title>
        <authorList>
            <person name="Gilroy R."/>
            <person name="Ravi A."/>
            <person name="Getino M."/>
            <person name="Pursley I."/>
            <person name="Horton D.L."/>
            <person name="Alikhan N.F."/>
            <person name="Baker D."/>
            <person name="Gharbi K."/>
            <person name="Hall N."/>
            <person name="Watson M."/>
            <person name="Adriaenssens E.M."/>
            <person name="Foster-Nyarko E."/>
            <person name="Jarju S."/>
            <person name="Secka A."/>
            <person name="Antonio M."/>
            <person name="Oren A."/>
            <person name="Chaudhuri R.R."/>
            <person name="La Ragione R."/>
            <person name="Hildebrand F."/>
            <person name="Pallen M.J."/>
        </authorList>
    </citation>
    <scope>NUCLEOTIDE SEQUENCE</scope>
    <source>
        <strain evidence="3">ChiGjej2B2-7701</strain>
    </source>
</reference>
<dbReference type="Pfam" id="PF03123">
    <property type="entry name" value="CAT_RBD"/>
    <property type="match status" value="1"/>
</dbReference>
<dbReference type="Gene3D" id="2.30.24.10">
    <property type="entry name" value="CAT RNA-binding domain"/>
    <property type="match status" value="1"/>
</dbReference>
<dbReference type="InterPro" id="IPR011608">
    <property type="entry name" value="PRD"/>
</dbReference>
<dbReference type="Gene3D" id="1.10.1790.10">
    <property type="entry name" value="PRD domain"/>
    <property type="match status" value="2"/>
</dbReference>
<sequence>MLLLKKINTSAVLCVDDDGRQLVALGKGIGFLDRGEEIPLARIDRTFYDVDERYLNSLTDIPQDVFEFVSQIVNMAEGLLSYPLSPNLPFILADHVAFAIKRAREGIHVRMPLAFDVQQQYPLEYRIGAFTVDRINRSFNVHLPKNEAVGIAMAFVNNATQASMASAVSSVEFDRLLERCVDAVERIKGMTIDRESFNFTRFATHMQYLYRRVEDGGVIESGNVSMYPQLREEYPDVDACVCAMNDLFIEELGHSLSDEERLYLMLHVNRIVIKANDKVGG</sequence>
<evidence type="ECO:0000259" key="2">
    <source>
        <dbReference type="PROSITE" id="PS51372"/>
    </source>
</evidence>
<dbReference type="PANTHER" id="PTHR30185">
    <property type="entry name" value="CRYPTIC BETA-GLUCOSIDE BGL OPERON ANTITERMINATOR"/>
    <property type="match status" value="1"/>
</dbReference>